<dbReference type="Pfam" id="PF12796">
    <property type="entry name" value="Ank_2"/>
    <property type="match status" value="2"/>
</dbReference>
<dbReference type="SMART" id="SM00248">
    <property type="entry name" value="ANK"/>
    <property type="match status" value="5"/>
</dbReference>
<dbReference type="EMBL" id="JAUJYO010000009">
    <property type="protein sequence ID" value="KAK1307929.1"/>
    <property type="molecule type" value="Genomic_DNA"/>
</dbReference>
<keyword evidence="4 8" id="KW-1133">Transmembrane helix</keyword>
<evidence type="ECO:0000256" key="2">
    <source>
        <dbReference type="ARBA" id="ARBA00022692"/>
    </source>
</evidence>
<feature type="domain" description="PGG" evidence="9">
    <location>
        <begin position="240"/>
        <end position="276"/>
    </location>
</feature>
<proteinExistence type="predicted"/>
<dbReference type="InterPro" id="IPR026961">
    <property type="entry name" value="PGG_dom"/>
</dbReference>
<evidence type="ECO:0000256" key="8">
    <source>
        <dbReference type="SAM" id="Phobius"/>
    </source>
</evidence>
<feature type="transmembrane region" description="Helical" evidence="8">
    <location>
        <begin position="248"/>
        <end position="270"/>
    </location>
</feature>
<dbReference type="Pfam" id="PF00023">
    <property type="entry name" value="Ank"/>
    <property type="match status" value="1"/>
</dbReference>
<protein>
    <recommendedName>
        <fullName evidence="9">PGG domain-containing protein</fullName>
    </recommendedName>
</protein>
<feature type="repeat" description="ANK" evidence="7">
    <location>
        <begin position="165"/>
        <end position="185"/>
    </location>
</feature>
<keyword evidence="3" id="KW-0677">Repeat</keyword>
<evidence type="ECO:0000256" key="7">
    <source>
        <dbReference type="PROSITE-ProRule" id="PRU00023"/>
    </source>
</evidence>
<feature type="repeat" description="ANK" evidence="7">
    <location>
        <begin position="95"/>
        <end position="117"/>
    </location>
</feature>
<reference evidence="10" key="2">
    <citation type="submission" date="2023-06" db="EMBL/GenBank/DDBJ databases">
        <authorList>
            <person name="Ma L."/>
            <person name="Liu K.-W."/>
            <person name="Li Z."/>
            <person name="Hsiao Y.-Y."/>
            <person name="Qi Y."/>
            <person name="Fu T."/>
            <person name="Tang G."/>
            <person name="Zhang D."/>
            <person name="Sun W.-H."/>
            <person name="Liu D.-K."/>
            <person name="Li Y."/>
            <person name="Chen G.-Z."/>
            <person name="Liu X.-D."/>
            <person name="Liao X.-Y."/>
            <person name="Jiang Y.-T."/>
            <person name="Yu X."/>
            <person name="Hao Y."/>
            <person name="Huang J."/>
            <person name="Zhao X.-W."/>
            <person name="Ke S."/>
            <person name="Chen Y.-Y."/>
            <person name="Wu W.-L."/>
            <person name="Hsu J.-L."/>
            <person name="Lin Y.-F."/>
            <person name="Huang M.-D."/>
            <person name="Li C.-Y."/>
            <person name="Huang L."/>
            <person name="Wang Z.-W."/>
            <person name="Zhao X."/>
            <person name="Zhong W.-Y."/>
            <person name="Peng D.-H."/>
            <person name="Ahmad S."/>
            <person name="Lan S."/>
            <person name="Zhang J.-S."/>
            <person name="Tsai W.-C."/>
            <person name="Van De Peer Y."/>
            <person name="Liu Z.-J."/>
        </authorList>
    </citation>
    <scope>NUCLEOTIDE SEQUENCE</scope>
    <source>
        <strain evidence="10">CP</strain>
        <tissue evidence="10">Leaves</tissue>
    </source>
</reference>
<dbReference type="PANTHER" id="PTHR24186">
    <property type="entry name" value="PROTEIN PHOSPHATASE 1 REGULATORY SUBUNIT"/>
    <property type="match status" value="1"/>
</dbReference>
<dbReference type="PROSITE" id="PS50088">
    <property type="entry name" value="ANK_REPEAT"/>
    <property type="match status" value="4"/>
</dbReference>
<comment type="caution">
    <text evidence="10">The sequence shown here is derived from an EMBL/GenBank/DDBJ whole genome shotgun (WGS) entry which is preliminary data.</text>
</comment>
<accession>A0AAV9E565</accession>
<dbReference type="GO" id="GO:0005886">
    <property type="term" value="C:plasma membrane"/>
    <property type="evidence" value="ECO:0007669"/>
    <property type="project" value="TreeGrafter"/>
</dbReference>
<comment type="subcellular location">
    <subcellularLocation>
        <location evidence="1">Membrane</location>
        <topology evidence="1">Multi-pass membrane protein</topology>
    </subcellularLocation>
</comment>
<evidence type="ECO:0000256" key="4">
    <source>
        <dbReference type="ARBA" id="ARBA00022989"/>
    </source>
</evidence>
<dbReference type="InterPro" id="IPR002110">
    <property type="entry name" value="Ankyrin_rpt"/>
</dbReference>
<reference evidence="10" key="1">
    <citation type="journal article" date="2023" name="Nat. Commun.">
        <title>Diploid and tetraploid genomes of Acorus and the evolution of monocots.</title>
        <authorList>
            <person name="Ma L."/>
            <person name="Liu K.W."/>
            <person name="Li Z."/>
            <person name="Hsiao Y.Y."/>
            <person name="Qi Y."/>
            <person name="Fu T."/>
            <person name="Tang G.D."/>
            <person name="Zhang D."/>
            <person name="Sun W.H."/>
            <person name="Liu D.K."/>
            <person name="Li Y."/>
            <person name="Chen G.Z."/>
            <person name="Liu X.D."/>
            <person name="Liao X.Y."/>
            <person name="Jiang Y.T."/>
            <person name="Yu X."/>
            <person name="Hao Y."/>
            <person name="Huang J."/>
            <person name="Zhao X.W."/>
            <person name="Ke S."/>
            <person name="Chen Y.Y."/>
            <person name="Wu W.L."/>
            <person name="Hsu J.L."/>
            <person name="Lin Y.F."/>
            <person name="Huang M.D."/>
            <person name="Li C.Y."/>
            <person name="Huang L."/>
            <person name="Wang Z.W."/>
            <person name="Zhao X."/>
            <person name="Zhong W.Y."/>
            <person name="Peng D.H."/>
            <person name="Ahmad S."/>
            <person name="Lan S."/>
            <person name="Zhang J.S."/>
            <person name="Tsai W.C."/>
            <person name="Van de Peer Y."/>
            <person name="Liu Z.J."/>
        </authorList>
    </citation>
    <scope>NUCLEOTIDE SEQUENCE</scope>
    <source>
        <strain evidence="10">CP</strain>
    </source>
</reference>
<keyword evidence="6 8" id="KW-0472">Membrane</keyword>
<dbReference type="Pfam" id="PF13962">
    <property type="entry name" value="PGG"/>
    <property type="match status" value="1"/>
</dbReference>
<organism evidence="10 11">
    <name type="scientific">Acorus calamus</name>
    <name type="common">Sweet flag</name>
    <dbReference type="NCBI Taxonomy" id="4465"/>
    <lineage>
        <taxon>Eukaryota</taxon>
        <taxon>Viridiplantae</taxon>
        <taxon>Streptophyta</taxon>
        <taxon>Embryophyta</taxon>
        <taxon>Tracheophyta</taxon>
        <taxon>Spermatophyta</taxon>
        <taxon>Magnoliopsida</taxon>
        <taxon>Liliopsida</taxon>
        <taxon>Acoraceae</taxon>
        <taxon>Acorus</taxon>
    </lineage>
</organism>
<dbReference type="Gene3D" id="1.25.40.20">
    <property type="entry name" value="Ankyrin repeat-containing domain"/>
    <property type="match status" value="1"/>
</dbReference>
<dbReference type="SUPFAM" id="SSF48403">
    <property type="entry name" value="Ankyrin repeat"/>
    <property type="match status" value="1"/>
</dbReference>
<evidence type="ECO:0000256" key="6">
    <source>
        <dbReference type="ARBA" id="ARBA00023136"/>
    </source>
</evidence>
<feature type="repeat" description="ANK" evidence="7">
    <location>
        <begin position="57"/>
        <end position="89"/>
    </location>
</feature>
<gene>
    <name evidence="10" type="ORF">QJS10_CPA09g01227</name>
</gene>
<evidence type="ECO:0000313" key="10">
    <source>
        <dbReference type="EMBL" id="KAK1307929.1"/>
    </source>
</evidence>
<keyword evidence="11" id="KW-1185">Reference proteome</keyword>
<keyword evidence="2 8" id="KW-0812">Transmembrane</keyword>
<dbReference type="PROSITE" id="PS50297">
    <property type="entry name" value="ANK_REP_REGION"/>
    <property type="match status" value="4"/>
</dbReference>
<evidence type="ECO:0000256" key="3">
    <source>
        <dbReference type="ARBA" id="ARBA00022737"/>
    </source>
</evidence>
<evidence type="ECO:0000313" key="11">
    <source>
        <dbReference type="Proteomes" id="UP001180020"/>
    </source>
</evidence>
<evidence type="ECO:0000259" key="9">
    <source>
        <dbReference type="Pfam" id="PF13962"/>
    </source>
</evidence>
<dbReference type="AlphaFoldDB" id="A0AAV9E565"/>
<dbReference type="PANTHER" id="PTHR24186:SF50">
    <property type="entry name" value="ANKYRIN REPEAT-CONTAINING PROTEIN ITN1-LIKE ISOFORM X1"/>
    <property type="match status" value="1"/>
</dbReference>
<feature type="repeat" description="ANK" evidence="7">
    <location>
        <begin position="23"/>
        <end position="55"/>
    </location>
</feature>
<dbReference type="InterPro" id="IPR036770">
    <property type="entry name" value="Ankyrin_rpt-contain_sf"/>
</dbReference>
<sequence length="288" mass="31567">MMAGQLSFNFSSFFILERGVDPAGNSALHVAVMRGEEGIVKELLQKKPELNNLKDASGNTPLHYGAGYGDIHIVRCILNVNKDVDKDGGYLLKGDGHSPLHMAAGCGNRAIVEALVEEYKGCFMLKDNKRRNALHLAVEGGHYGVFKDMLRSPFSAWLRRDRDCDGNTPLHLAAIRGRNSMVHHLTSVESKAPSLRQVERMAQAFTTSKGDVEVVTSRKLDAGGCGGRDEEEEGRHQVQSLEKLANNLLLVATLIITVTFAAIITVPGGFESDKGTAGWRRERRSKRS</sequence>
<keyword evidence="5 7" id="KW-0040">ANK repeat</keyword>
<dbReference type="Proteomes" id="UP001180020">
    <property type="component" value="Unassembled WGS sequence"/>
</dbReference>
<evidence type="ECO:0000256" key="5">
    <source>
        <dbReference type="ARBA" id="ARBA00023043"/>
    </source>
</evidence>
<name>A0AAV9E565_ACOCL</name>
<evidence type="ECO:0000256" key="1">
    <source>
        <dbReference type="ARBA" id="ARBA00004141"/>
    </source>
</evidence>